<dbReference type="AlphaFoldDB" id="A0A0K0G2C0"/>
<evidence type="ECO:0000313" key="1">
    <source>
        <dbReference type="Proteomes" id="UP000035680"/>
    </source>
</evidence>
<dbReference type="Proteomes" id="UP000035680">
    <property type="component" value="Unassembled WGS sequence"/>
</dbReference>
<reference evidence="1" key="1">
    <citation type="submission" date="2014-07" db="EMBL/GenBank/DDBJ databases">
        <authorList>
            <person name="Martin A.A"/>
            <person name="De Silva N."/>
        </authorList>
    </citation>
    <scope>NUCLEOTIDE SEQUENCE</scope>
</reference>
<reference evidence="2" key="2">
    <citation type="submission" date="2015-08" db="UniProtKB">
        <authorList>
            <consortium name="WormBaseParasite"/>
        </authorList>
    </citation>
    <scope>IDENTIFICATION</scope>
</reference>
<accession>A0A0K0G2C0</accession>
<keyword evidence="1" id="KW-1185">Reference proteome</keyword>
<dbReference type="WBParaSite" id="SVE_1886600.1">
    <property type="protein sequence ID" value="SVE_1886600.1"/>
    <property type="gene ID" value="SVE_1886600"/>
</dbReference>
<evidence type="ECO:0000313" key="2">
    <source>
        <dbReference type="WBParaSite" id="SVE_1886600.1"/>
    </source>
</evidence>
<protein>
    <submittedName>
        <fullName evidence="2">Ovule protein</fullName>
    </submittedName>
</protein>
<name>A0A0K0G2C0_STRVS</name>
<proteinExistence type="predicted"/>
<organism evidence="1 2">
    <name type="scientific">Strongyloides venezuelensis</name>
    <name type="common">Threadworm</name>
    <dbReference type="NCBI Taxonomy" id="75913"/>
    <lineage>
        <taxon>Eukaryota</taxon>
        <taxon>Metazoa</taxon>
        <taxon>Ecdysozoa</taxon>
        <taxon>Nematoda</taxon>
        <taxon>Chromadorea</taxon>
        <taxon>Rhabditida</taxon>
        <taxon>Tylenchina</taxon>
        <taxon>Panagrolaimomorpha</taxon>
        <taxon>Strongyloidoidea</taxon>
        <taxon>Strongyloididae</taxon>
        <taxon>Strongyloides</taxon>
    </lineage>
</organism>
<sequence>MGNINLPKIMTTFFRVRRCQLSYCKMVINLSFEFSEFHVLAHESSESSAFHPLNLHETPKFNEKKFFFRF</sequence>